<dbReference type="PANTHER" id="PTHR33204">
    <property type="entry name" value="TRANSCRIPTIONAL REGULATOR, MARR FAMILY"/>
    <property type="match status" value="1"/>
</dbReference>
<dbReference type="SUPFAM" id="SSF46785">
    <property type="entry name" value="Winged helix' DNA-binding domain"/>
    <property type="match status" value="1"/>
</dbReference>
<dbReference type="KEGG" id="shal:SHALO_1951"/>
<dbReference type="PANTHER" id="PTHR33204:SF29">
    <property type="entry name" value="TRANSCRIPTIONAL REGULATOR"/>
    <property type="match status" value="1"/>
</dbReference>
<dbReference type="RefSeq" id="WP_238585231.1">
    <property type="nucleotide sequence ID" value="NZ_CP017111.1"/>
</dbReference>
<evidence type="ECO:0000256" key="3">
    <source>
        <dbReference type="ARBA" id="ARBA00023163"/>
    </source>
</evidence>
<dbReference type="Proteomes" id="UP000094609">
    <property type="component" value="Chromosome"/>
</dbReference>
<evidence type="ECO:0000256" key="2">
    <source>
        <dbReference type="ARBA" id="ARBA00023125"/>
    </source>
</evidence>
<dbReference type="EMBL" id="CP017111">
    <property type="protein sequence ID" value="AOO65722.1"/>
    <property type="molecule type" value="Genomic_DNA"/>
</dbReference>
<accession>A0A1D7TL64</accession>
<evidence type="ECO:0000256" key="1">
    <source>
        <dbReference type="ARBA" id="ARBA00023015"/>
    </source>
</evidence>
<dbReference type="Pfam" id="PF01638">
    <property type="entry name" value="HxlR"/>
    <property type="match status" value="1"/>
</dbReference>
<dbReference type="GO" id="GO:0003677">
    <property type="term" value="F:DNA binding"/>
    <property type="evidence" value="ECO:0007669"/>
    <property type="project" value="UniProtKB-KW"/>
</dbReference>
<dbReference type="STRING" id="1193502.SHALO_1951"/>
<protein>
    <submittedName>
        <fullName evidence="5">Transcriptional regulator</fullName>
    </submittedName>
</protein>
<proteinExistence type="predicted"/>
<reference evidence="6" key="1">
    <citation type="submission" date="2016-08" db="EMBL/GenBank/DDBJ databases">
        <title>Complete genome sequence of the organohalide-respiring Epsilonproteobacterium Sulfurospirillum halorespirans.</title>
        <authorList>
            <person name="Goris T."/>
            <person name="Zimmermann J."/>
            <person name="Schenz B."/>
            <person name="Lemos M."/>
            <person name="Hackermueller J."/>
            <person name="Diekert G."/>
        </authorList>
    </citation>
    <scope>NUCLEOTIDE SEQUENCE [LARGE SCALE GENOMIC DNA]</scope>
    <source>
        <strain>DSM 13726</strain>
        <strain evidence="6">PCE-M2</strain>
    </source>
</reference>
<dbReference type="InterPro" id="IPR036388">
    <property type="entry name" value="WH-like_DNA-bd_sf"/>
</dbReference>
<keyword evidence="2" id="KW-0238">DNA-binding</keyword>
<evidence type="ECO:0000313" key="5">
    <source>
        <dbReference type="EMBL" id="AOO65722.1"/>
    </source>
</evidence>
<evidence type="ECO:0000259" key="4">
    <source>
        <dbReference type="PROSITE" id="PS51118"/>
    </source>
</evidence>
<dbReference type="PROSITE" id="PS51118">
    <property type="entry name" value="HTH_HXLR"/>
    <property type="match status" value="1"/>
</dbReference>
<dbReference type="Gene3D" id="1.10.10.10">
    <property type="entry name" value="Winged helix-like DNA-binding domain superfamily/Winged helix DNA-binding domain"/>
    <property type="match status" value="1"/>
</dbReference>
<dbReference type="InterPro" id="IPR036390">
    <property type="entry name" value="WH_DNA-bd_sf"/>
</dbReference>
<keyword evidence="1" id="KW-0805">Transcription regulation</keyword>
<feature type="domain" description="HTH hxlR-type" evidence="4">
    <location>
        <begin position="15"/>
        <end position="114"/>
    </location>
</feature>
<keyword evidence="6" id="KW-1185">Reference proteome</keyword>
<organism evidence="5 6">
    <name type="scientific">Sulfurospirillum halorespirans DSM 13726</name>
    <dbReference type="NCBI Taxonomy" id="1193502"/>
    <lineage>
        <taxon>Bacteria</taxon>
        <taxon>Pseudomonadati</taxon>
        <taxon>Campylobacterota</taxon>
        <taxon>Epsilonproteobacteria</taxon>
        <taxon>Campylobacterales</taxon>
        <taxon>Sulfurospirillaceae</taxon>
        <taxon>Sulfurospirillum</taxon>
    </lineage>
</organism>
<keyword evidence="3" id="KW-0804">Transcription</keyword>
<dbReference type="PATRIC" id="fig|1193502.14.peg.1983"/>
<evidence type="ECO:0000313" key="6">
    <source>
        <dbReference type="Proteomes" id="UP000094609"/>
    </source>
</evidence>
<dbReference type="AlphaFoldDB" id="A0A1D7TL64"/>
<name>A0A1D7TL64_9BACT</name>
<sequence length="124" mass="14646">MEQKMEKFSDKYEKCPMYYAMSILEGKWKWIILWKISESKVIRYNRLKEMLQPIAHKTLSQQLKELESHNIIHREQYNQVPPKVEYSLTPEGETLIPILSLMYQWGKEHMNPAEALDGGACLSS</sequence>
<dbReference type="InterPro" id="IPR002577">
    <property type="entry name" value="HTH_HxlR"/>
</dbReference>
<gene>
    <name evidence="5" type="ORF">SHALO_1951</name>
</gene>